<dbReference type="EnsemblMetazoa" id="SMAR003873-RA">
    <property type="protein sequence ID" value="SMAR003873-PA"/>
    <property type="gene ID" value="SMAR003873"/>
</dbReference>
<organism evidence="1 2">
    <name type="scientific">Strigamia maritima</name>
    <name type="common">European centipede</name>
    <name type="synonym">Geophilus maritimus</name>
    <dbReference type="NCBI Taxonomy" id="126957"/>
    <lineage>
        <taxon>Eukaryota</taxon>
        <taxon>Metazoa</taxon>
        <taxon>Ecdysozoa</taxon>
        <taxon>Arthropoda</taxon>
        <taxon>Myriapoda</taxon>
        <taxon>Chilopoda</taxon>
        <taxon>Pleurostigmophora</taxon>
        <taxon>Geophilomorpha</taxon>
        <taxon>Linotaeniidae</taxon>
        <taxon>Strigamia</taxon>
    </lineage>
</organism>
<dbReference type="HOGENOM" id="CLU_1724604_0_0_1"/>
<accession>T1IS16</accession>
<protein>
    <submittedName>
        <fullName evidence="1">Uncharacterized protein</fullName>
    </submittedName>
</protein>
<dbReference type="AlphaFoldDB" id="T1IS16"/>
<evidence type="ECO:0000313" key="2">
    <source>
        <dbReference type="Proteomes" id="UP000014500"/>
    </source>
</evidence>
<sequence>MQSKHGHCYILFRIHYTNCHSHHIHCRFLLHQVICPAPLHQVPCLALLHQVPCPALLILAKCKYLRNLTSTNKINVGRKEHIGFARRHIVYCQLDNLLIIIHQEFMQCDIYTLQNSNYHYFTVKERIDGVNIIIASLVCSTYRLPSRQSVKL</sequence>
<name>T1IS16_STRMM</name>
<proteinExistence type="predicted"/>
<reference evidence="2" key="1">
    <citation type="submission" date="2011-05" db="EMBL/GenBank/DDBJ databases">
        <authorList>
            <person name="Richards S.R."/>
            <person name="Qu J."/>
            <person name="Jiang H."/>
            <person name="Jhangiani S.N."/>
            <person name="Agravi P."/>
            <person name="Goodspeed R."/>
            <person name="Gross S."/>
            <person name="Mandapat C."/>
            <person name="Jackson L."/>
            <person name="Mathew T."/>
            <person name="Pu L."/>
            <person name="Thornton R."/>
            <person name="Saada N."/>
            <person name="Wilczek-Boney K.B."/>
            <person name="Lee S."/>
            <person name="Kovar C."/>
            <person name="Wu Y."/>
            <person name="Scherer S.E."/>
            <person name="Worley K.C."/>
            <person name="Muzny D.M."/>
            <person name="Gibbs R."/>
        </authorList>
    </citation>
    <scope>NUCLEOTIDE SEQUENCE</scope>
    <source>
        <strain evidence="2">Brora</strain>
    </source>
</reference>
<dbReference type="EMBL" id="JH431410">
    <property type="status" value="NOT_ANNOTATED_CDS"/>
    <property type="molecule type" value="Genomic_DNA"/>
</dbReference>
<dbReference type="Proteomes" id="UP000014500">
    <property type="component" value="Unassembled WGS sequence"/>
</dbReference>
<keyword evidence="2" id="KW-1185">Reference proteome</keyword>
<reference evidence="1" key="2">
    <citation type="submission" date="2015-02" db="UniProtKB">
        <authorList>
            <consortium name="EnsemblMetazoa"/>
        </authorList>
    </citation>
    <scope>IDENTIFICATION</scope>
</reference>
<evidence type="ECO:0000313" key="1">
    <source>
        <dbReference type="EnsemblMetazoa" id="SMAR003873-PA"/>
    </source>
</evidence>